<gene>
    <name evidence="1" type="ORF">HKW66_Vig0237380</name>
</gene>
<protein>
    <submittedName>
        <fullName evidence="1">Uncharacterized protein</fullName>
    </submittedName>
</protein>
<name>A0A8T0KSZ8_PHAAN</name>
<dbReference type="EMBL" id="JABFOF010000003">
    <property type="protein sequence ID" value="KAG2402541.1"/>
    <property type="molecule type" value="Genomic_DNA"/>
</dbReference>
<dbReference type="Proteomes" id="UP000743370">
    <property type="component" value="Unassembled WGS sequence"/>
</dbReference>
<organism evidence="1 2">
    <name type="scientific">Phaseolus angularis</name>
    <name type="common">Azuki bean</name>
    <name type="synonym">Vigna angularis</name>
    <dbReference type="NCBI Taxonomy" id="3914"/>
    <lineage>
        <taxon>Eukaryota</taxon>
        <taxon>Viridiplantae</taxon>
        <taxon>Streptophyta</taxon>
        <taxon>Embryophyta</taxon>
        <taxon>Tracheophyta</taxon>
        <taxon>Spermatophyta</taxon>
        <taxon>Magnoliopsida</taxon>
        <taxon>eudicotyledons</taxon>
        <taxon>Gunneridae</taxon>
        <taxon>Pentapetalae</taxon>
        <taxon>rosids</taxon>
        <taxon>fabids</taxon>
        <taxon>Fabales</taxon>
        <taxon>Fabaceae</taxon>
        <taxon>Papilionoideae</taxon>
        <taxon>50 kb inversion clade</taxon>
        <taxon>NPAAA clade</taxon>
        <taxon>indigoferoid/millettioid clade</taxon>
        <taxon>Phaseoleae</taxon>
        <taxon>Vigna</taxon>
    </lineage>
</organism>
<dbReference type="AlphaFoldDB" id="A0A8T0KSZ8"/>
<accession>A0A8T0KSZ8</accession>
<proteinExistence type="predicted"/>
<sequence>MEYYEHVEVVGTPRLGRRVKPSSEIARWPRVQRRSTTMKFKFSQTTSGDERPTTITNRRRQRWPWVEVKDVRRLPTQFDMGLAVVAVRSVLATTMRRQGLDGSERK</sequence>
<reference evidence="1 2" key="1">
    <citation type="submission" date="2020-05" db="EMBL/GenBank/DDBJ databases">
        <title>Vigna angularis (adzuki bean) Var. LongXiaoDou No. 4 denovo assembly.</title>
        <authorList>
            <person name="Xiang H."/>
        </authorList>
    </citation>
    <scope>NUCLEOTIDE SEQUENCE [LARGE SCALE GENOMIC DNA]</scope>
    <source>
        <tissue evidence="1">Leaf</tissue>
    </source>
</reference>
<comment type="caution">
    <text evidence="1">The sequence shown here is derived from an EMBL/GenBank/DDBJ whole genome shotgun (WGS) entry which is preliminary data.</text>
</comment>
<evidence type="ECO:0000313" key="2">
    <source>
        <dbReference type="Proteomes" id="UP000743370"/>
    </source>
</evidence>
<evidence type="ECO:0000313" key="1">
    <source>
        <dbReference type="EMBL" id="KAG2402541.1"/>
    </source>
</evidence>